<comment type="caution">
    <text evidence="1">The sequence shown here is derived from an EMBL/GenBank/DDBJ whole genome shotgun (WGS) entry which is preliminary data.</text>
</comment>
<evidence type="ECO:0000313" key="1">
    <source>
        <dbReference type="EMBL" id="MDQ0226816.1"/>
    </source>
</evidence>
<protein>
    <recommendedName>
        <fullName evidence="3">Glycosyltransferase 2-like domain-containing protein</fullName>
    </recommendedName>
</protein>
<dbReference type="Gene3D" id="3.90.550.10">
    <property type="entry name" value="Spore Coat Polysaccharide Biosynthesis Protein SpsA, Chain A"/>
    <property type="match status" value="1"/>
</dbReference>
<name>A0ABT9Z3H8_9BACI</name>
<accession>A0ABT9Z3H8</accession>
<reference evidence="1 2" key="1">
    <citation type="submission" date="2023-07" db="EMBL/GenBank/DDBJ databases">
        <title>Genomic Encyclopedia of Type Strains, Phase IV (KMG-IV): sequencing the most valuable type-strain genomes for metagenomic binning, comparative biology and taxonomic classification.</title>
        <authorList>
            <person name="Goeker M."/>
        </authorList>
    </citation>
    <scope>NUCLEOTIDE SEQUENCE [LARGE SCALE GENOMIC DNA]</scope>
    <source>
        <strain evidence="1 2">DSM 17723</strain>
    </source>
</reference>
<dbReference type="InterPro" id="IPR029044">
    <property type="entry name" value="Nucleotide-diphossugar_trans"/>
</dbReference>
<proteinExistence type="predicted"/>
<dbReference type="Proteomes" id="UP001232245">
    <property type="component" value="Unassembled WGS sequence"/>
</dbReference>
<dbReference type="RefSeq" id="WP_174880592.1">
    <property type="nucleotide sequence ID" value="NZ_CADEPK010000214.1"/>
</dbReference>
<gene>
    <name evidence="1" type="ORF">J2S02_003161</name>
</gene>
<dbReference type="PANTHER" id="PTHR33604:SF3">
    <property type="entry name" value="OSJNBA0004B13.7 PROTEIN"/>
    <property type="match status" value="1"/>
</dbReference>
<sequence>MKSIAIVVIAYNRVHSLSRLLLSLKAANYYGHDVPLIISIDYSENKEVSQYANSFQWPFGEKKVILHPKRLGLRKHVISCGNLTKDYDAVIALEDDIFVSKDFFKYAKQAVEKYDSCDEIAGISLYTHLWNVGADRPFIPQNNGFDAYFLQYAQSWGQVWTKRMWSQFYRWYLECGDEWNKDVILPNNILNWPDSSWLKYYISYITKTNRFFVYPYVSLTTNFTDAGTHHKASSTNFQVPLLSYEKEHYHLPTFTDNALKYDVFFEVEDIELNLGISKKDICIDIYGKKDNEKKQRYWLTTKHLDYKIVKEYSLQLRPHELNIIYGISGKGIYLYDTTLKGKKRTSKEISVLDVSKVKYDIRAISNKRLLSLLKYELIEAIKKKINSILKVRKTGK</sequence>
<dbReference type="PANTHER" id="PTHR33604">
    <property type="entry name" value="OSJNBA0004B13.7 PROTEIN"/>
    <property type="match status" value="1"/>
</dbReference>
<dbReference type="EMBL" id="JAUSTZ010000006">
    <property type="protein sequence ID" value="MDQ0226816.1"/>
    <property type="molecule type" value="Genomic_DNA"/>
</dbReference>
<evidence type="ECO:0008006" key="3">
    <source>
        <dbReference type="Google" id="ProtNLM"/>
    </source>
</evidence>
<dbReference type="SUPFAM" id="SSF53448">
    <property type="entry name" value="Nucleotide-diphospho-sugar transferases"/>
    <property type="match status" value="1"/>
</dbReference>
<organism evidence="1 2">
    <name type="scientific">Metabacillus niabensis</name>
    <dbReference type="NCBI Taxonomy" id="324854"/>
    <lineage>
        <taxon>Bacteria</taxon>
        <taxon>Bacillati</taxon>
        <taxon>Bacillota</taxon>
        <taxon>Bacilli</taxon>
        <taxon>Bacillales</taxon>
        <taxon>Bacillaceae</taxon>
        <taxon>Metabacillus</taxon>
    </lineage>
</organism>
<keyword evidence="2" id="KW-1185">Reference proteome</keyword>
<evidence type="ECO:0000313" key="2">
    <source>
        <dbReference type="Proteomes" id="UP001232245"/>
    </source>
</evidence>